<name>A0A226D8B8_FOLCA</name>
<evidence type="ECO:0000313" key="3">
    <source>
        <dbReference type="Proteomes" id="UP000198287"/>
    </source>
</evidence>
<keyword evidence="3" id="KW-1185">Reference proteome</keyword>
<evidence type="ECO:0000256" key="1">
    <source>
        <dbReference type="SAM" id="MobiDB-lite"/>
    </source>
</evidence>
<reference evidence="2 3" key="1">
    <citation type="submission" date="2015-12" db="EMBL/GenBank/DDBJ databases">
        <title>The genome of Folsomia candida.</title>
        <authorList>
            <person name="Faddeeva A."/>
            <person name="Derks M.F."/>
            <person name="Anvar Y."/>
            <person name="Smit S."/>
            <person name="Van Straalen N."/>
            <person name="Roelofs D."/>
        </authorList>
    </citation>
    <scope>NUCLEOTIDE SEQUENCE [LARGE SCALE GENOMIC DNA]</scope>
    <source>
        <strain evidence="2 3">VU population</strain>
        <tissue evidence="2">Whole body</tissue>
    </source>
</reference>
<comment type="caution">
    <text evidence="2">The sequence shown here is derived from an EMBL/GenBank/DDBJ whole genome shotgun (WGS) entry which is preliminary data.</text>
</comment>
<feature type="region of interest" description="Disordered" evidence="1">
    <location>
        <begin position="1"/>
        <end position="20"/>
    </location>
</feature>
<sequence length="475" mass="53323">MTKALNTSKRMSNTSEDESDNKLRQFYCTLAREVEEDQEMGSQQSTTSNLTPLTPEIIKGIYSPLTAEERLIAETKVRQAGEAGLMVPGTTSRVAFSQPNANRSYGLFVLVPTNSKYNFICSGVPNCVRTRSTHVQPAPKCHIHKGPTIGFVLAQFTDGANKKNNVILHVIVSFTYVDGDVKDKEFNATQTIMDHHVNKSHLPWKLYSKECEAAGRPTPKLLELEGRRRYFEDEDELMKVYAARQTTTLLQMLLYPDTTIKIICLNVGINFPNGAYKYLVEEMDLYGLELKIHDKLSEAAAAAINLKEDEQIPFLLQANTGERIGALLSRGKTETTVKVAALYFVSNPYIIYAGQALSQAVHGSSANPTDPVIEYKNKKPSTHPDYKIVPIGVVRKEERYKWEFHLHMCALIASLLHMPNCINPKEFTAQSHPLCINRQTNSSFVNEKSWGIIHGYLMKKFLVDVYLGPKTSGQQ</sequence>
<evidence type="ECO:0000313" key="2">
    <source>
        <dbReference type="EMBL" id="OXA41792.1"/>
    </source>
</evidence>
<feature type="compositionally biased region" description="Polar residues" evidence="1">
    <location>
        <begin position="1"/>
        <end position="14"/>
    </location>
</feature>
<proteinExistence type="predicted"/>
<dbReference type="Proteomes" id="UP000198287">
    <property type="component" value="Unassembled WGS sequence"/>
</dbReference>
<accession>A0A226D8B8</accession>
<gene>
    <name evidence="2" type="ORF">Fcan01_23584</name>
</gene>
<protein>
    <submittedName>
        <fullName evidence="2">Uncharacterized protein</fullName>
    </submittedName>
</protein>
<organism evidence="2 3">
    <name type="scientific">Folsomia candida</name>
    <name type="common">Springtail</name>
    <dbReference type="NCBI Taxonomy" id="158441"/>
    <lineage>
        <taxon>Eukaryota</taxon>
        <taxon>Metazoa</taxon>
        <taxon>Ecdysozoa</taxon>
        <taxon>Arthropoda</taxon>
        <taxon>Hexapoda</taxon>
        <taxon>Collembola</taxon>
        <taxon>Entomobryomorpha</taxon>
        <taxon>Isotomoidea</taxon>
        <taxon>Isotomidae</taxon>
        <taxon>Proisotominae</taxon>
        <taxon>Folsomia</taxon>
    </lineage>
</organism>
<dbReference type="AlphaFoldDB" id="A0A226D8B8"/>
<dbReference type="EMBL" id="LNIX01000028">
    <property type="protein sequence ID" value="OXA41792.1"/>
    <property type="molecule type" value="Genomic_DNA"/>
</dbReference>